<proteinExistence type="predicted"/>
<evidence type="ECO:0000313" key="1">
    <source>
        <dbReference type="EMBL" id="KAJ3527673.1"/>
    </source>
</evidence>
<reference evidence="1" key="1">
    <citation type="submission" date="2022-08" db="EMBL/GenBank/DDBJ databases">
        <title>Genome Sequence of Fusarium decemcellulare.</title>
        <authorList>
            <person name="Buettner E."/>
        </authorList>
    </citation>
    <scope>NUCLEOTIDE SEQUENCE</scope>
    <source>
        <strain evidence="1">Babe19</strain>
    </source>
</reference>
<evidence type="ECO:0000313" key="2">
    <source>
        <dbReference type="Proteomes" id="UP001148629"/>
    </source>
</evidence>
<sequence length="448" mass="49509">MTGVSFASRTKYVDHIRESPAHRNGNVVDDILSSLGTLNVTPSPGEEQPADSANSSPTHPHIVSSDLYVCREPCCPRFGTDYRCRSEYDRHASLVYHLDAADINKTLLARMQPGPALVAEQEAIRNLRCNAPTCFYHGESFTTAKVFFGHLQGDEHREAWRKEFGDTLLPEHDEALTLPGMEIDSDGNVGICVNPKCPKVGAKFDTFQKMRQHAHSFAHAMTEEDMFSSDEIEEEVWKSCDMDGMEVTGDGSLWRCIKRGCKGFGKTINMMGNAKKHSNGAKHTKADQNRGMFVVDLTSPVTTPRVTTPKATPTSAPGSNLFSPIEIPEGMVPVTPQSPCAGRGPGAIRDPMTSPRKRLPAFAQTPSPQISLPGRKPKTTVAIVRRRQDELEVRNQQLEERVKNLEEQLERVLSANAAERPPSPRRVVALSQFVRAPFRPAINGDDEL</sequence>
<organism evidence="1 2">
    <name type="scientific">Fusarium decemcellulare</name>
    <dbReference type="NCBI Taxonomy" id="57161"/>
    <lineage>
        <taxon>Eukaryota</taxon>
        <taxon>Fungi</taxon>
        <taxon>Dikarya</taxon>
        <taxon>Ascomycota</taxon>
        <taxon>Pezizomycotina</taxon>
        <taxon>Sordariomycetes</taxon>
        <taxon>Hypocreomycetidae</taxon>
        <taxon>Hypocreales</taxon>
        <taxon>Nectriaceae</taxon>
        <taxon>Fusarium</taxon>
        <taxon>Fusarium decemcellulare species complex</taxon>
    </lineage>
</organism>
<protein>
    <submittedName>
        <fullName evidence="1">Uncharacterized protein</fullName>
    </submittedName>
</protein>
<name>A0ACC1RXC7_9HYPO</name>
<dbReference type="EMBL" id="JANRMS010001523">
    <property type="protein sequence ID" value="KAJ3527673.1"/>
    <property type="molecule type" value="Genomic_DNA"/>
</dbReference>
<gene>
    <name evidence="1" type="ORF">NM208_g10586</name>
</gene>
<dbReference type="Proteomes" id="UP001148629">
    <property type="component" value="Unassembled WGS sequence"/>
</dbReference>
<comment type="caution">
    <text evidence="1">The sequence shown here is derived from an EMBL/GenBank/DDBJ whole genome shotgun (WGS) entry which is preliminary data.</text>
</comment>
<accession>A0ACC1RXC7</accession>
<keyword evidence="2" id="KW-1185">Reference proteome</keyword>